<dbReference type="Pfam" id="PF00211">
    <property type="entry name" value="Guanylate_cyc"/>
    <property type="match status" value="1"/>
</dbReference>
<protein>
    <recommendedName>
        <fullName evidence="14">Guanylate cyclase soluble subunit beta-1</fullName>
        <ecNumber evidence="4">4.6.1.2</ecNumber>
    </recommendedName>
    <alternativeName>
        <fullName evidence="15">Guanylate cyclase soluble subunit beta-3</fullName>
    </alternativeName>
    <alternativeName>
        <fullName evidence="16">Soluble guanylate cyclase small subunit</fullName>
    </alternativeName>
</protein>
<dbReference type="GO" id="GO:0005525">
    <property type="term" value="F:GTP binding"/>
    <property type="evidence" value="ECO:0007669"/>
    <property type="project" value="UniProtKB-KW"/>
</dbReference>
<dbReference type="GO" id="GO:0020037">
    <property type="term" value="F:heme binding"/>
    <property type="evidence" value="ECO:0007669"/>
    <property type="project" value="InterPro"/>
</dbReference>
<accession>A0A1A6HD91</accession>
<evidence type="ECO:0000313" key="19">
    <source>
        <dbReference type="Proteomes" id="UP000092124"/>
    </source>
</evidence>
<keyword evidence="8" id="KW-0547">Nucleotide-binding</keyword>
<comment type="subcellular location">
    <subcellularLocation>
        <location evidence="3">Cytoplasm</location>
    </subcellularLocation>
</comment>
<gene>
    <name evidence="18" type="ORF">A6R68_17941</name>
</gene>
<dbReference type="Proteomes" id="UP000092124">
    <property type="component" value="Unassembled WGS sequence"/>
</dbReference>
<dbReference type="EMBL" id="LZPO01036189">
    <property type="protein sequence ID" value="OBS75607.1"/>
    <property type="molecule type" value="Genomic_DNA"/>
</dbReference>
<keyword evidence="19" id="KW-1185">Reference proteome</keyword>
<proteinExistence type="predicted"/>
<evidence type="ECO:0000256" key="9">
    <source>
        <dbReference type="ARBA" id="ARBA00023004"/>
    </source>
</evidence>
<evidence type="ECO:0000256" key="12">
    <source>
        <dbReference type="ARBA" id="ARBA00023293"/>
    </source>
</evidence>
<dbReference type="Pfam" id="PF07701">
    <property type="entry name" value="HNOBA"/>
    <property type="match status" value="2"/>
</dbReference>
<keyword evidence="7" id="KW-0479">Metal-binding</keyword>
<keyword evidence="5" id="KW-0963">Cytoplasm</keyword>
<dbReference type="SUPFAM" id="SSF111126">
    <property type="entry name" value="Ligand-binding domain in the NO signalling and Golgi transport"/>
    <property type="match status" value="1"/>
</dbReference>
<dbReference type="EC" id="4.6.1.2" evidence="4"/>
<name>A0A1A6HD91_NEOLE</name>
<evidence type="ECO:0000313" key="18">
    <source>
        <dbReference type="EMBL" id="OBS75607.1"/>
    </source>
</evidence>
<dbReference type="AlphaFoldDB" id="A0A1A6HD91"/>
<feature type="domain" description="Guanylate cyclase" evidence="17">
    <location>
        <begin position="199"/>
        <end position="305"/>
    </location>
</feature>
<dbReference type="InterPro" id="IPR024096">
    <property type="entry name" value="NO_sig/Golgi_transp_ligand-bd"/>
</dbReference>
<dbReference type="InterPro" id="IPR042463">
    <property type="entry name" value="HNOB_dom_associated_sf"/>
</dbReference>
<dbReference type="GO" id="GO:0046872">
    <property type="term" value="F:metal ion binding"/>
    <property type="evidence" value="ECO:0007669"/>
    <property type="project" value="UniProtKB-KW"/>
</dbReference>
<dbReference type="SUPFAM" id="SSF55073">
    <property type="entry name" value="Nucleotide cyclase"/>
    <property type="match status" value="1"/>
</dbReference>
<dbReference type="PROSITE" id="PS50125">
    <property type="entry name" value="GUANYLATE_CYCLASE_2"/>
    <property type="match status" value="1"/>
</dbReference>
<evidence type="ECO:0000256" key="13">
    <source>
        <dbReference type="ARBA" id="ARBA00037442"/>
    </source>
</evidence>
<dbReference type="PANTHER" id="PTHR45655">
    <property type="entry name" value="GUANYLATE CYCLASE SOLUBLE SUBUNIT BETA-2"/>
    <property type="match status" value="1"/>
</dbReference>
<evidence type="ECO:0000256" key="3">
    <source>
        <dbReference type="ARBA" id="ARBA00004496"/>
    </source>
</evidence>
<keyword evidence="9" id="KW-0408">Iron</keyword>
<keyword evidence="10" id="KW-0342">GTP-binding</keyword>
<evidence type="ECO:0000256" key="1">
    <source>
        <dbReference type="ARBA" id="ARBA00001436"/>
    </source>
</evidence>
<dbReference type="InterPro" id="IPR038158">
    <property type="entry name" value="H-NOX_domain_sf"/>
</dbReference>
<dbReference type="GO" id="GO:0008074">
    <property type="term" value="C:guanylate cyclase complex, soluble"/>
    <property type="evidence" value="ECO:0007669"/>
    <property type="project" value="TreeGrafter"/>
</dbReference>
<evidence type="ECO:0000256" key="11">
    <source>
        <dbReference type="ARBA" id="ARBA00023239"/>
    </source>
</evidence>
<comment type="caution">
    <text evidence="18">The sequence shown here is derived from an EMBL/GenBank/DDBJ whole genome shotgun (WGS) entry which is preliminary data.</text>
</comment>
<dbReference type="Gene3D" id="3.30.450.260">
    <property type="entry name" value="Haem NO binding associated domain"/>
    <property type="match status" value="2"/>
</dbReference>
<evidence type="ECO:0000256" key="6">
    <source>
        <dbReference type="ARBA" id="ARBA00022617"/>
    </source>
</evidence>
<keyword evidence="6" id="KW-0349">Heme</keyword>
<dbReference type="STRING" id="56216.A0A1A6HD91"/>
<evidence type="ECO:0000256" key="5">
    <source>
        <dbReference type="ARBA" id="ARBA00022490"/>
    </source>
</evidence>
<evidence type="ECO:0000256" key="7">
    <source>
        <dbReference type="ARBA" id="ARBA00022723"/>
    </source>
</evidence>
<evidence type="ECO:0000256" key="10">
    <source>
        <dbReference type="ARBA" id="ARBA00023134"/>
    </source>
</evidence>
<organism evidence="18 19">
    <name type="scientific">Neotoma lepida</name>
    <name type="common">Desert woodrat</name>
    <dbReference type="NCBI Taxonomy" id="56216"/>
    <lineage>
        <taxon>Eukaryota</taxon>
        <taxon>Metazoa</taxon>
        <taxon>Chordata</taxon>
        <taxon>Craniata</taxon>
        <taxon>Vertebrata</taxon>
        <taxon>Euteleostomi</taxon>
        <taxon>Mammalia</taxon>
        <taxon>Eutheria</taxon>
        <taxon>Euarchontoglires</taxon>
        <taxon>Glires</taxon>
        <taxon>Rodentia</taxon>
        <taxon>Myomorpha</taxon>
        <taxon>Muroidea</taxon>
        <taxon>Cricetidae</taxon>
        <taxon>Neotominae</taxon>
        <taxon>Neotoma</taxon>
    </lineage>
</organism>
<evidence type="ECO:0000256" key="2">
    <source>
        <dbReference type="ARBA" id="ARBA00001971"/>
    </source>
</evidence>
<dbReference type="Pfam" id="PF07700">
    <property type="entry name" value="HNOB"/>
    <property type="match status" value="1"/>
</dbReference>
<comment type="catalytic activity">
    <reaction evidence="1">
        <text>GTP = 3',5'-cyclic GMP + diphosphate</text>
        <dbReference type="Rhea" id="RHEA:13665"/>
        <dbReference type="ChEBI" id="CHEBI:33019"/>
        <dbReference type="ChEBI" id="CHEBI:37565"/>
        <dbReference type="ChEBI" id="CHEBI:57746"/>
        <dbReference type="EC" id="4.6.1.2"/>
    </reaction>
</comment>
<reference evidence="18 19" key="1">
    <citation type="submission" date="2016-06" db="EMBL/GenBank/DDBJ databases">
        <title>The Draft Genome Sequence and Annotation of the Desert Woodrat Neotoma lepida.</title>
        <authorList>
            <person name="Campbell M."/>
            <person name="Oakeson K.F."/>
            <person name="Yandell M."/>
            <person name="Halpert J.R."/>
            <person name="Dearing D."/>
        </authorList>
    </citation>
    <scope>NUCLEOTIDE SEQUENCE [LARGE SCALE GENOMIC DNA]</scope>
    <source>
        <strain evidence="18">417</strain>
        <tissue evidence="18">Liver</tissue>
    </source>
</reference>
<comment type="cofactor">
    <cofactor evidence="2">
        <name>heme</name>
        <dbReference type="ChEBI" id="CHEBI:30413"/>
    </cofactor>
</comment>
<dbReference type="InterPro" id="IPR011645">
    <property type="entry name" value="HNOB_dom_associated"/>
</dbReference>
<keyword evidence="12" id="KW-0141">cGMP biosynthesis</keyword>
<evidence type="ECO:0000256" key="15">
    <source>
        <dbReference type="ARBA" id="ARBA00041698"/>
    </source>
</evidence>
<evidence type="ECO:0000256" key="14">
    <source>
        <dbReference type="ARBA" id="ARBA00039698"/>
    </source>
</evidence>
<evidence type="ECO:0000256" key="4">
    <source>
        <dbReference type="ARBA" id="ARBA00012202"/>
    </source>
</evidence>
<dbReference type="Gene3D" id="6.10.250.780">
    <property type="match status" value="1"/>
</dbReference>
<dbReference type="GO" id="GO:0004383">
    <property type="term" value="F:guanylate cyclase activity"/>
    <property type="evidence" value="ECO:0007669"/>
    <property type="project" value="UniProtKB-EC"/>
</dbReference>
<feature type="non-terminal residue" evidence="18">
    <location>
        <position position="1"/>
    </location>
</feature>
<keyword evidence="11" id="KW-0456">Lyase</keyword>
<dbReference type="OrthoDB" id="6127067at2759"/>
<dbReference type="PANTHER" id="PTHR45655:SF2">
    <property type="entry name" value="GUANYLATE CYCLASE SOLUBLE SUBUNIT BETA-1"/>
    <property type="match status" value="1"/>
</dbReference>
<feature type="non-terminal residue" evidence="18">
    <location>
        <position position="305"/>
    </location>
</feature>
<dbReference type="Gene3D" id="3.90.1520.10">
    <property type="entry name" value="H-NOX domain"/>
    <property type="match status" value="1"/>
</dbReference>
<dbReference type="GO" id="GO:0019934">
    <property type="term" value="P:cGMP-mediated signaling"/>
    <property type="evidence" value="ECO:0007669"/>
    <property type="project" value="TreeGrafter"/>
</dbReference>
<evidence type="ECO:0000256" key="16">
    <source>
        <dbReference type="ARBA" id="ARBA00043208"/>
    </source>
</evidence>
<sequence length="305" mass="34929">NLDALHDHLATIYPGMRAPSFRCTDAEKGKGLILHYYSEREGLQDIVIGIIKTVAQQIHGTEIDMKVIQQRNEECDHTQFLIEEKESKEEDFYEDLDRFEENGTQESRISPYTFCKAFPFHIIFDRDLVVTQCGNAIYRVLPQEGLLDVEKLECEDELTGTEISCLRLKGQMIYLPEADSILFLCSPSVMNLDDLTRRGLYLSDIPLHDATRDLVLLGEQFREEYKLTQELEILTDRLQLTLRALEDEKKKTDTIDARVETVGDKYMTVSGLPEPCIHHARSICHLALDMMEIAGQVQVDGESVQ</sequence>
<dbReference type="GO" id="GO:0070482">
    <property type="term" value="P:response to oxygen levels"/>
    <property type="evidence" value="ECO:0007669"/>
    <property type="project" value="TreeGrafter"/>
</dbReference>
<dbReference type="InterPro" id="IPR029787">
    <property type="entry name" value="Nucleotide_cyclase"/>
</dbReference>
<evidence type="ECO:0000259" key="17">
    <source>
        <dbReference type="PROSITE" id="PS50125"/>
    </source>
</evidence>
<dbReference type="InterPro" id="IPR001054">
    <property type="entry name" value="A/G_cyclase"/>
</dbReference>
<dbReference type="InterPro" id="IPR011644">
    <property type="entry name" value="Heme_NO-bd"/>
</dbReference>
<comment type="function">
    <text evidence="13">Mediates responses to nitric oxide (NO) by catalyzing the biosynthesis of the signaling molecule cGMP.</text>
</comment>
<evidence type="ECO:0000256" key="8">
    <source>
        <dbReference type="ARBA" id="ARBA00022741"/>
    </source>
</evidence>